<dbReference type="GO" id="GO:0016747">
    <property type="term" value="F:acyltransferase activity, transferring groups other than amino-acyl groups"/>
    <property type="evidence" value="ECO:0007669"/>
    <property type="project" value="InterPro"/>
</dbReference>
<accession>A0A6A6SVB5</accession>
<dbReference type="InterPro" id="IPR016181">
    <property type="entry name" value="Acyl_CoA_acyltransferase"/>
</dbReference>
<evidence type="ECO:0000313" key="2">
    <source>
        <dbReference type="EMBL" id="KAF2651629.1"/>
    </source>
</evidence>
<dbReference type="Gene3D" id="3.40.630.30">
    <property type="match status" value="1"/>
</dbReference>
<evidence type="ECO:0000259" key="1">
    <source>
        <dbReference type="PROSITE" id="PS51186"/>
    </source>
</evidence>
<dbReference type="PROSITE" id="PS51186">
    <property type="entry name" value="GNAT"/>
    <property type="match status" value="1"/>
</dbReference>
<dbReference type="OrthoDB" id="3727498at2759"/>
<evidence type="ECO:0000313" key="3">
    <source>
        <dbReference type="Proteomes" id="UP000799324"/>
    </source>
</evidence>
<name>A0A6A6SVB5_9PLEO</name>
<reference evidence="2" key="1">
    <citation type="journal article" date="2020" name="Stud. Mycol.">
        <title>101 Dothideomycetes genomes: a test case for predicting lifestyles and emergence of pathogens.</title>
        <authorList>
            <person name="Haridas S."/>
            <person name="Albert R."/>
            <person name="Binder M."/>
            <person name="Bloem J."/>
            <person name="Labutti K."/>
            <person name="Salamov A."/>
            <person name="Andreopoulos B."/>
            <person name="Baker S."/>
            <person name="Barry K."/>
            <person name="Bills G."/>
            <person name="Bluhm B."/>
            <person name="Cannon C."/>
            <person name="Castanera R."/>
            <person name="Culley D."/>
            <person name="Daum C."/>
            <person name="Ezra D."/>
            <person name="Gonzalez J."/>
            <person name="Henrissat B."/>
            <person name="Kuo A."/>
            <person name="Liang C."/>
            <person name="Lipzen A."/>
            <person name="Lutzoni F."/>
            <person name="Magnuson J."/>
            <person name="Mondo S."/>
            <person name="Nolan M."/>
            <person name="Ohm R."/>
            <person name="Pangilinan J."/>
            <person name="Park H.-J."/>
            <person name="Ramirez L."/>
            <person name="Alfaro M."/>
            <person name="Sun H."/>
            <person name="Tritt A."/>
            <person name="Yoshinaga Y."/>
            <person name="Zwiers L.-H."/>
            <person name="Turgeon B."/>
            <person name="Goodwin S."/>
            <person name="Spatafora J."/>
            <person name="Crous P."/>
            <person name="Grigoriev I."/>
        </authorList>
    </citation>
    <scope>NUCLEOTIDE SEQUENCE</scope>
    <source>
        <strain evidence="2">CBS 122681</strain>
    </source>
</reference>
<dbReference type="PANTHER" id="PTHR42791">
    <property type="entry name" value="GNAT FAMILY ACETYLTRANSFERASE"/>
    <property type="match status" value="1"/>
</dbReference>
<dbReference type="InterPro" id="IPR000182">
    <property type="entry name" value="GNAT_dom"/>
</dbReference>
<keyword evidence="3" id="KW-1185">Reference proteome</keyword>
<dbReference type="InterPro" id="IPR052523">
    <property type="entry name" value="Trichothecene_AcTrans"/>
</dbReference>
<dbReference type="AlphaFoldDB" id="A0A6A6SVB5"/>
<sequence length="246" mass="27706">MAYRVELVESSDLDYIVPRTFEAMGNDYEFMNVMWPRHNTPDGQRKIVSRFLAGKNAAPYTKWIKAVAVDSGEIVGFAMCTVIDKKKPPEVDVDGPPGTWADEEEKKYCQALYKSLLAPRRKAIRENDLPIMCKCDSEAKSRRASQMLTYAVINMMGVFVEHQRKGIGKLLLDWGLRLADELQALCTLEGTLIGQNLYRKGGFAVEQDIIIDAGEEYADRPKDHVLFMVRPRGGPISTEIQTSSIP</sequence>
<organism evidence="2 3">
    <name type="scientific">Lophiostoma macrostomum CBS 122681</name>
    <dbReference type="NCBI Taxonomy" id="1314788"/>
    <lineage>
        <taxon>Eukaryota</taxon>
        <taxon>Fungi</taxon>
        <taxon>Dikarya</taxon>
        <taxon>Ascomycota</taxon>
        <taxon>Pezizomycotina</taxon>
        <taxon>Dothideomycetes</taxon>
        <taxon>Pleosporomycetidae</taxon>
        <taxon>Pleosporales</taxon>
        <taxon>Lophiostomataceae</taxon>
        <taxon>Lophiostoma</taxon>
    </lineage>
</organism>
<gene>
    <name evidence="2" type="ORF">K491DRAFT_606534</name>
</gene>
<dbReference type="PANTHER" id="PTHR42791:SF14">
    <property type="entry name" value="N-ACETYLTRANSFERASE DOMAIN-CONTAINING PROTEIN"/>
    <property type="match status" value="1"/>
</dbReference>
<dbReference type="CDD" id="cd04301">
    <property type="entry name" value="NAT_SF"/>
    <property type="match status" value="1"/>
</dbReference>
<proteinExistence type="predicted"/>
<protein>
    <recommendedName>
        <fullName evidence="1">N-acetyltransferase domain-containing protein</fullName>
    </recommendedName>
</protein>
<dbReference type="Proteomes" id="UP000799324">
    <property type="component" value="Unassembled WGS sequence"/>
</dbReference>
<dbReference type="SUPFAM" id="SSF55729">
    <property type="entry name" value="Acyl-CoA N-acyltransferases (Nat)"/>
    <property type="match status" value="1"/>
</dbReference>
<feature type="domain" description="N-acetyltransferase" evidence="1">
    <location>
        <begin position="3"/>
        <end position="233"/>
    </location>
</feature>
<dbReference type="EMBL" id="MU004421">
    <property type="protein sequence ID" value="KAF2651629.1"/>
    <property type="molecule type" value="Genomic_DNA"/>
</dbReference>